<feature type="compositionally biased region" description="Basic and acidic residues" evidence="1">
    <location>
        <begin position="127"/>
        <end position="138"/>
    </location>
</feature>
<feature type="region of interest" description="Disordered" evidence="1">
    <location>
        <begin position="111"/>
        <end position="141"/>
    </location>
</feature>
<dbReference type="Pfam" id="PF05721">
    <property type="entry name" value="PhyH"/>
    <property type="match status" value="1"/>
</dbReference>
<dbReference type="PANTHER" id="PTHR20883:SF48">
    <property type="entry name" value="ECTOINE DIOXYGENASE"/>
    <property type="match status" value="1"/>
</dbReference>
<dbReference type="GO" id="GO:0046872">
    <property type="term" value="F:metal ion binding"/>
    <property type="evidence" value="ECO:0007669"/>
    <property type="project" value="UniProtKB-ARBA"/>
</dbReference>
<dbReference type="GO" id="GO:0016491">
    <property type="term" value="F:oxidoreductase activity"/>
    <property type="evidence" value="ECO:0007669"/>
    <property type="project" value="UniProtKB-ARBA"/>
</dbReference>
<evidence type="ECO:0000256" key="1">
    <source>
        <dbReference type="SAM" id="MobiDB-lite"/>
    </source>
</evidence>
<dbReference type="PANTHER" id="PTHR20883">
    <property type="entry name" value="PHYTANOYL-COA DIOXYGENASE DOMAIN CONTAINING 1"/>
    <property type="match status" value="1"/>
</dbReference>
<accession>A0A381PDY5</accession>
<dbReference type="SUPFAM" id="SSF51197">
    <property type="entry name" value="Clavaminate synthase-like"/>
    <property type="match status" value="1"/>
</dbReference>
<organism evidence="2">
    <name type="scientific">marine metagenome</name>
    <dbReference type="NCBI Taxonomy" id="408172"/>
    <lineage>
        <taxon>unclassified sequences</taxon>
        <taxon>metagenomes</taxon>
        <taxon>ecological metagenomes</taxon>
    </lineage>
</organism>
<dbReference type="AlphaFoldDB" id="A0A381PDY5"/>
<evidence type="ECO:0008006" key="3">
    <source>
        <dbReference type="Google" id="ProtNLM"/>
    </source>
</evidence>
<dbReference type="InterPro" id="IPR008775">
    <property type="entry name" value="Phytyl_CoA_dOase-like"/>
</dbReference>
<reference evidence="2" key="1">
    <citation type="submission" date="2018-05" db="EMBL/GenBank/DDBJ databases">
        <authorList>
            <person name="Lanie J.A."/>
            <person name="Ng W.-L."/>
            <person name="Kazmierczak K.M."/>
            <person name="Andrzejewski T.M."/>
            <person name="Davidsen T.M."/>
            <person name="Wayne K.J."/>
            <person name="Tettelin H."/>
            <person name="Glass J.I."/>
            <person name="Rusch D."/>
            <person name="Podicherti R."/>
            <person name="Tsui H.-C.T."/>
            <person name="Winkler M.E."/>
        </authorList>
    </citation>
    <scope>NUCLEOTIDE SEQUENCE</scope>
</reference>
<sequence>MSYATSVSDREVGMNDRYFVEGQNRAGTLDNRGTLIFDDDDRLDKQILETYWRCGFYVFEGALSSTERDELVSDFEALLDRSPMDRESKVDHQGRPAAGLGFTRPSFRFAKPLSDPHGGSALSGGRYESKMTEPKPPDDAPDEVLLNISGCLQLMDACLRLYGHPQLLRVAEAINGPDFTPFTDTIWVKQAGLGPSVAWHQDGTTHWDKPDLDRGTHGFNFMVQLYDTTPENALWVVPGSHDRGKIDIKKRVEENGSDQLPDAVPMLMKAGDVAICNRQVLHGSFANTSAAKRATFVFGFHRRSSVLGVQGWAKNPYDEDYVTTRSRIIPIAVDARSQHFDDEDPYVYAPLCDESHRYSKETRKDAIANYNLNDIGL</sequence>
<evidence type="ECO:0000313" key="2">
    <source>
        <dbReference type="EMBL" id="SUZ63693.1"/>
    </source>
</evidence>
<dbReference type="EMBL" id="UINC01000922">
    <property type="protein sequence ID" value="SUZ63693.1"/>
    <property type="molecule type" value="Genomic_DNA"/>
</dbReference>
<name>A0A381PDY5_9ZZZZ</name>
<dbReference type="Gene3D" id="2.60.120.620">
    <property type="entry name" value="q2cbj1_9rhob like domain"/>
    <property type="match status" value="1"/>
</dbReference>
<proteinExistence type="predicted"/>
<gene>
    <name evidence="2" type="ORF">METZ01_LOCUS16547</name>
</gene>
<protein>
    <recommendedName>
        <fullName evidence="3">Phytanoyl-CoA dioxygenase</fullName>
    </recommendedName>
</protein>